<reference evidence="4 5" key="2">
    <citation type="submission" date="2016-05" db="EMBL/GenBank/DDBJ databases">
        <authorList>
            <person name="Naeem Raeece"/>
        </authorList>
    </citation>
    <scope>NUCLEOTIDE SEQUENCE [LARGE SCALE GENOMIC DNA]</scope>
</reference>
<accession>A0A1A8WHD3</accession>
<sequence>MEEIRQQERYDSFDEYNYNYDIYNEIKRDIEDLYDSFPYSVLGELKEHKESITKDCLRLRKYLLKFGSKEECQKKNCCAYINYLLNDEIRNSYESKKYIFEFYTKYLDDHSNQDIKKLCKYEINDMEEDKYQKTKKLYNVYVLYKFFISNKQLTLLACSRANSCATAYNNIIAEYPNLNDTKFCKALRNFKKDFEYNTNISTKQCDALYPNIFLLQDTCINLQEQSIVTDLSTQQQAGQVNRGEQSMIQSFPPALLTERGVEEQSSSPSSSGSTLPIAFFSSGIGALLILLSFYKFTPFGQFIKLKMQKFKGTSDHLDGEQYEMQQHNSKYEKRNAEDNVYNISYSSL</sequence>
<dbReference type="VEuPathDB" id="PlasmoDB:PocGH01_00162200"/>
<protein>
    <submittedName>
        <fullName evidence="2">PIR Superfamily Protein</fullName>
    </submittedName>
</protein>
<evidence type="ECO:0000313" key="3">
    <source>
        <dbReference type="EMBL" id="SBT00887.1"/>
    </source>
</evidence>
<organism evidence="2 5">
    <name type="scientific">Plasmodium ovale curtisi</name>
    <dbReference type="NCBI Taxonomy" id="864141"/>
    <lineage>
        <taxon>Eukaryota</taxon>
        <taxon>Sar</taxon>
        <taxon>Alveolata</taxon>
        <taxon>Apicomplexa</taxon>
        <taxon>Aconoidasida</taxon>
        <taxon>Haemosporida</taxon>
        <taxon>Plasmodiidae</taxon>
        <taxon>Plasmodium</taxon>
        <taxon>Plasmodium (Plasmodium)</taxon>
    </lineage>
</organism>
<dbReference type="Pfam" id="PF05795">
    <property type="entry name" value="Plasmodium_Vir"/>
    <property type="match status" value="1"/>
</dbReference>
<dbReference type="EMBL" id="FLQU01001280">
    <property type="protein sequence ID" value="SBS92363.1"/>
    <property type="molecule type" value="Genomic_DNA"/>
</dbReference>
<reference evidence="2" key="1">
    <citation type="submission" date="2016-05" db="EMBL/GenBank/DDBJ databases">
        <authorList>
            <person name="Lavstsen T."/>
            <person name="Jespersen J.S."/>
        </authorList>
    </citation>
    <scope>NUCLEOTIDE SEQUENCE [LARGE SCALE GENOMIC DNA]</scope>
</reference>
<name>A0A1A8WHD3_PLAOA</name>
<dbReference type="Proteomes" id="UP000078546">
    <property type="component" value="Unassembled WGS sequence"/>
</dbReference>
<dbReference type="Proteomes" id="UP000078560">
    <property type="component" value="Unassembled WGS sequence"/>
</dbReference>
<keyword evidence="1" id="KW-1133">Transmembrane helix</keyword>
<feature type="transmembrane region" description="Helical" evidence="1">
    <location>
        <begin position="275"/>
        <end position="297"/>
    </location>
</feature>
<keyword evidence="1" id="KW-0812">Transmembrane</keyword>
<dbReference type="InterPro" id="IPR008780">
    <property type="entry name" value="Plasmodium_Vir"/>
</dbReference>
<keyword evidence="1" id="KW-0472">Membrane</keyword>
<evidence type="ECO:0000313" key="5">
    <source>
        <dbReference type="Proteomes" id="UP000078560"/>
    </source>
</evidence>
<dbReference type="EMBL" id="FLQV01002165">
    <property type="protein sequence ID" value="SBT00887.1"/>
    <property type="molecule type" value="Genomic_DNA"/>
</dbReference>
<evidence type="ECO:0000256" key="1">
    <source>
        <dbReference type="SAM" id="Phobius"/>
    </source>
</evidence>
<proteinExistence type="predicted"/>
<gene>
    <name evidence="3" type="ORF">POVCU1_063030</name>
    <name evidence="2" type="ORF">POVCU2_0073800</name>
</gene>
<dbReference type="AlphaFoldDB" id="A0A1A8WHD3"/>
<evidence type="ECO:0000313" key="2">
    <source>
        <dbReference type="EMBL" id="SBS92363.1"/>
    </source>
</evidence>
<evidence type="ECO:0000313" key="4">
    <source>
        <dbReference type="Proteomes" id="UP000078546"/>
    </source>
</evidence>